<proteinExistence type="inferred from homology"/>
<dbReference type="Gene3D" id="3.40.1260.20">
    <property type="entry name" value="Ribonuclease E, catalytic domain"/>
    <property type="match status" value="1"/>
</dbReference>
<evidence type="ECO:0000256" key="10">
    <source>
        <dbReference type="ARBA" id="ARBA00022722"/>
    </source>
</evidence>
<dbReference type="GO" id="GO:0004540">
    <property type="term" value="F:RNA nuclease activity"/>
    <property type="evidence" value="ECO:0007669"/>
    <property type="project" value="InterPro"/>
</dbReference>
<dbReference type="EMBL" id="DSHW01000403">
    <property type="protein sequence ID" value="HEQ88807.1"/>
    <property type="molecule type" value="Genomic_DNA"/>
</dbReference>
<dbReference type="Pfam" id="PF20833">
    <property type="entry name" value="RNase_E_G_Thio"/>
    <property type="match status" value="1"/>
</dbReference>
<dbReference type="GO" id="GO:0008033">
    <property type="term" value="P:tRNA processing"/>
    <property type="evidence" value="ECO:0007669"/>
    <property type="project" value="UniProtKB-KW"/>
</dbReference>
<dbReference type="Pfam" id="PF10150">
    <property type="entry name" value="RNase_E_G"/>
    <property type="match status" value="1"/>
</dbReference>
<keyword evidence="8" id="KW-0698">rRNA processing</keyword>
<dbReference type="InterPro" id="IPR004659">
    <property type="entry name" value="RNase_E/G"/>
</dbReference>
<keyword evidence="14" id="KW-0378">Hydrolase</keyword>
<evidence type="ECO:0000256" key="14">
    <source>
        <dbReference type="ARBA" id="ARBA00022801"/>
    </source>
</evidence>
<accession>A0A7C2N9U9</accession>
<evidence type="ECO:0000256" key="13">
    <source>
        <dbReference type="ARBA" id="ARBA00022759"/>
    </source>
</evidence>
<keyword evidence="15" id="KW-0460">Magnesium</keyword>
<dbReference type="Gene3D" id="2.40.50.140">
    <property type="entry name" value="Nucleic acid-binding proteins"/>
    <property type="match status" value="1"/>
</dbReference>
<keyword evidence="9" id="KW-0819">tRNA processing</keyword>
<dbReference type="SMART" id="SM00316">
    <property type="entry name" value="S1"/>
    <property type="match status" value="1"/>
</dbReference>
<dbReference type="GO" id="GO:0019843">
    <property type="term" value="F:rRNA binding"/>
    <property type="evidence" value="ECO:0007669"/>
    <property type="project" value="UniProtKB-KW"/>
</dbReference>
<organism evidence="20">
    <name type="scientific">Thermoanaerobaculum aquaticum</name>
    <dbReference type="NCBI Taxonomy" id="1312852"/>
    <lineage>
        <taxon>Bacteria</taxon>
        <taxon>Pseudomonadati</taxon>
        <taxon>Acidobacteriota</taxon>
        <taxon>Thermoanaerobaculia</taxon>
        <taxon>Thermoanaerobaculales</taxon>
        <taxon>Thermoanaerobaculaceae</taxon>
        <taxon>Thermoanaerobaculum</taxon>
    </lineage>
</organism>
<keyword evidence="17" id="KW-0472">Membrane</keyword>
<dbReference type="NCBIfam" id="TIGR00757">
    <property type="entry name" value="RNaseEG"/>
    <property type="match status" value="1"/>
</dbReference>
<gene>
    <name evidence="19" type="ORF">ENP06_05280</name>
    <name evidence="20" type="ORF">ENQ31_06455</name>
</gene>
<dbReference type="InterPro" id="IPR003029">
    <property type="entry name" value="S1_domain"/>
</dbReference>
<dbReference type="GO" id="GO:0046872">
    <property type="term" value="F:metal ion binding"/>
    <property type="evidence" value="ECO:0007669"/>
    <property type="project" value="UniProtKB-KW"/>
</dbReference>
<evidence type="ECO:0000256" key="16">
    <source>
        <dbReference type="ARBA" id="ARBA00022884"/>
    </source>
</evidence>
<dbReference type="InterPro" id="IPR048583">
    <property type="entry name" value="RNase_E_G_thioredoxin-like"/>
</dbReference>
<comment type="similarity">
    <text evidence="3">Belongs to the RNase E/G family. RNase G subfamily.</text>
</comment>
<evidence type="ECO:0000256" key="4">
    <source>
        <dbReference type="ARBA" id="ARBA00017719"/>
    </source>
</evidence>
<dbReference type="InterPro" id="IPR012340">
    <property type="entry name" value="NA-bd_OB-fold"/>
</dbReference>
<protein>
    <recommendedName>
        <fullName evidence="4">Ribonuclease G</fullName>
    </recommendedName>
</protein>
<dbReference type="PROSITE" id="PS50126">
    <property type="entry name" value="S1"/>
    <property type="match status" value="1"/>
</dbReference>
<keyword evidence="10" id="KW-0540">Nuclease</keyword>
<keyword evidence="12" id="KW-0699">rRNA-binding</keyword>
<comment type="cofactor">
    <cofactor evidence="1">
        <name>Mg(2+)</name>
        <dbReference type="ChEBI" id="CHEBI:18420"/>
    </cofactor>
</comment>
<keyword evidence="7" id="KW-0997">Cell inner membrane</keyword>
<dbReference type="GO" id="GO:0005737">
    <property type="term" value="C:cytoplasm"/>
    <property type="evidence" value="ECO:0007669"/>
    <property type="project" value="UniProtKB-SubCell"/>
</dbReference>
<dbReference type="GO" id="GO:0006364">
    <property type="term" value="P:rRNA processing"/>
    <property type="evidence" value="ECO:0007669"/>
    <property type="project" value="UniProtKB-KW"/>
</dbReference>
<evidence type="ECO:0000256" key="11">
    <source>
        <dbReference type="ARBA" id="ARBA00022723"/>
    </source>
</evidence>
<dbReference type="GO" id="GO:0016787">
    <property type="term" value="F:hydrolase activity"/>
    <property type="evidence" value="ECO:0007669"/>
    <property type="project" value="UniProtKB-KW"/>
</dbReference>
<evidence type="ECO:0000256" key="1">
    <source>
        <dbReference type="ARBA" id="ARBA00001946"/>
    </source>
</evidence>
<reference evidence="20" key="1">
    <citation type="journal article" date="2020" name="mSystems">
        <title>Genome- and Community-Level Interaction Insights into Carbon Utilization and Element Cycling Functions of Hydrothermarchaeota in Hydrothermal Sediment.</title>
        <authorList>
            <person name="Zhou Z."/>
            <person name="Liu Y."/>
            <person name="Xu W."/>
            <person name="Pan J."/>
            <person name="Luo Z.H."/>
            <person name="Li M."/>
        </authorList>
    </citation>
    <scope>NUCLEOTIDE SEQUENCE [LARGE SCALE GENOMIC DNA]</scope>
    <source>
        <strain evidence="19">SpSt-186</strain>
        <strain evidence="20">SpSt-299</strain>
    </source>
</reference>
<keyword evidence="16" id="KW-0694">RNA-binding</keyword>
<name>A0A7C2N9U9_9BACT</name>
<dbReference type="CDD" id="cd04453">
    <property type="entry name" value="S1_RNase_E"/>
    <property type="match status" value="1"/>
</dbReference>
<evidence type="ECO:0000313" key="20">
    <source>
        <dbReference type="EMBL" id="HET47789.1"/>
    </source>
</evidence>
<dbReference type="InterPro" id="IPR019307">
    <property type="entry name" value="RNA-bd_AU-1/RNase_E/G"/>
</dbReference>
<keyword evidence="13" id="KW-0255">Endonuclease</keyword>
<evidence type="ECO:0000256" key="7">
    <source>
        <dbReference type="ARBA" id="ARBA00022519"/>
    </source>
</evidence>
<evidence type="ECO:0000256" key="8">
    <source>
        <dbReference type="ARBA" id="ARBA00022552"/>
    </source>
</evidence>
<dbReference type="PANTHER" id="PTHR30001:SF1">
    <property type="entry name" value="RIBONUCLEASE E_G-LIKE PROTEIN, CHLOROPLASTIC"/>
    <property type="match status" value="1"/>
</dbReference>
<feature type="domain" description="S1 motif" evidence="18">
    <location>
        <begin position="45"/>
        <end position="134"/>
    </location>
</feature>
<dbReference type="GO" id="GO:0004519">
    <property type="term" value="F:endonuclease activity"/>
    <property type="evidence" value="ECO:0007669"/>
    <property type="project" value="UniProtKB-KW"/>
</dbReference>
<evidence type="ECO:0000313" key="19">
    <source>
        <dbReference type="EMBL" id="HEQ88807.1"/>
    </source>
</evidence>
<evidence type="ECO:0000256" key="2">
    <source>
        <dbReference type="ARBA" id="ARBA00004496"/>
    </source>
</evidence>
<sequence length="495" mass="55446">MPWGATVTTAIYASVLPFETRVAVREDDRLVELHVEREKERSIVGNLYKGRVSRVLPGMQAAFVDVGLERDAFLYVDDVGEALEEEDVDLQEVRAQTPIQDLLRPGQEILVQITRELGPSKGPRASSHITLPGRFLVFIPGSSHVGVSRRITDQKERERLRALLGELPKPGGVIVRTAGEGRSLADFEQDLAFLQATWEHIRQRWDTTAAPALLYSELDLLLRVARDVARDNVREFWVDDPGAFRRVVEFFQRVQPELVSTVKLYTRTTPMFFAFGLEEEISKALSPWVDLPSGGSLVIEQTEALVVIDVNTGRYAKGQDLEETVFHINLEAAKEIPRQLRLRNLGGIVVVDFIDMEDPEHRNALLEAFRKELARDRARTLLGPVGPFGLVQLTRKRTSASLWKTLTTPCPFCQGLGRIKSPETVALDIYRLVLDRAQELGARVFAVRAHPEVVKLLKGDLAPLLQTLEQGHGLRVELAPGSDPHPAHFELIPKA</sequence>
<evidence type="ECO:0000256" key="3">
    <source>
        <dbReference type="ARBA" id="ARBA00005663"/>
    </source>
</evidence>
<evidence type="ECO:0000256" key="12">
    <source>
        <dbReference type="ARBA" id="ARBA00022730"/>
    </source>
</evidence>
<dbReference type="SUPFAM" id="SSF50249">
    <property type="entry name" value="Nucleic acid-binding proteins"/>
    <property type="match status" value="1"/>
</dbReference>
<keyword evidence="5" id="KW-1003">Cell membrane</keyword>
<evidence type="ECO:0000259" key="18">
    <source>
        <dbReference type="PROSITE" id="PS50126"/>
    </source>
</evidence>
<evidence type="ECO:0000256" key="5">
    <source>
        <dbReference type="ARBA" id="ARBA00022475"/>
    </source>
</evidence>
<keyword evidence="6" id="KW-0963">Cytoplasm</keyword>
<dbReference type="PANTHER" id="PTHR30001">
    <property type="entry name" value="RIBONUCLEASE"/>
    <property type="match status" value="1"/>
</dbReference>
<evidence type="ECO:0000256" key="17">
    <source>
        <dbReference type="ARBA" id="ARBA00023136"/>
    </source>
</evidence>
<comment type="caution">
    <text evidence="20">The sequence shown here is derived from an EMBL/GenBank/DDBJ whole genome shotgun (WGS) entry which is preliminary data.</text>
</comment>
<evidence type="ECO:0000256" key="9">
    <source>
        <dbReference type="ARBA" id="ARBA00022694"/>
    </source>
</evidence>
<evidence type="ECO:0000256" key="15">
    <source>
        <dbReference type="ARBA" id="ARBA00022842"/>
    </source>
</evidence>
<dbReference type="AlphaFoldDB" id="A0A7C2N9U9"/>
<keyword evidence="11" id="KW-0479">Metal-binding</keyword>
<evidence type="ECO:0000256" key="6">
    <source>
        <dbReference type="ARBA" id="ARBA00022490"/>
    </source>
</evidence>
<dbReference type="EMBL" id="DSMR01000470">
    <property type="protein sequence ID" value="HET47789.1"/>
    <property type="molecule type" value="Genomic_DNA"/>
</dbReference>
<comment type="subcellular location">
    <subcellularLocation>
        <location evidence="2">Cytoplasm</location>
    </subcellularLocation>
</comment>